<feature type="transmembrane region" description="Helical" evidence="6">
    <location>
        <begin position="349"/>
        <end position="369"/>
    </location>
</feature>
<organism evidence="8 9">
    <name type="scientific">Mesorhizobium muleiense</name>
    <dbReference type="NCBI Taxonomy" id="1004279"/>
    <lineage>
        <taxon>Bacteria</taxon>
        <taxon>Pseudomonadati</taxon>
        <taxon>Pseudomonadota</taxon>
        <taxon>Alphaproteobacteria</taxon>
        <taxon>Hyphomicrobiales</taxon>
        <taxon>Phyllobacteriaceae</taxon>
        <taxon>Mesorhizobium</taxon>
    </lineage>
</organism>
<keyword evidence="3 6" id="KW-0812">Transmembrane</keyword>
<accession>A0A1G8SVN8</accession>
<reference evidence="9" key="1">
    <citation type="submission" date="2016-10" db="EMBL/GenBank/DDBJ databases">
        <authorList>
            <person name="Varghese N."/>
            <person name="Submissions S."/>
        </authorList>
    </citation>
    <scope>NUCLEOTIDE SEQUENCE [LARGE SCALE GENOMIC DNA]</scope>
    <source>
        <strain evidence="9">CGMCC 1.11022</strain>
    </source>
</reference>
<dbReference type="NCBIfam" id="NF008450">
    <property type="entry name" value="PRK11301.1"/>
    <property type="match status" value="1"/>
</dbReference>
<dbReference type="PANTHER" id="PTHR30482:SF20">
    <property type="entry name" value="HIGH-AFFINITY BRANCHED-CHAIN AMINO ACID TRANSPORT SYSTEM PERMEASE PROTEIN LIVM"/>
    <property type="match status" value="1"/>
</dbReference>
<feature type="transmembrane region" description="Helical" evidence="6">
    <location>
        <begin position="105"/>
        <end position="124"/>
    </location>
</feature>
<feature type="transmembrane region" description="Helical" evidence="6">
    <location>
        <begin position="136"/>
        <end position="156"/>
    </location>
</feature>
<dbReference type="CDD" id="cd06581">
    <property type="entry name" value="TM_PBP1_LivM_like"/>
    <property type="match status" value="1"/>
</dbReference>
<keyword evidence="2" id="KW-1003">Cell membrane</keyword>
<evidence type="ECO:0000313" key="8">
    <source>
        <dbReference type="EMBL" id="SDJ33273.1"/>
    </source>
</evidence>
<evidence type="ECO:0000259" key="7">
    <source>
        <dbReference type="Pfam" id="PF11862"/>
    </source>
</evidence>
<evidence type="ECO:0000313" key="9">
    <source>
        <dbReference type="Proteomes" id="UP000198894"/>
    </source>
</evidence>
<proteinExistence type="predicted"/>
<feature type="transmembrane region" description="Helical" evidence="6">
    <location>
        <begin position="252"/>
        <end position="271"/>
    </location>
</feature>
<feature type="transmembrane region" description="Helical" evidence="6">
    <location>
        <begin position="168"/>
        <end position="192"/>
    </location>
</feature>
<feature type="transmembrane region" description="Helical" evidence="6">
    <location>
        <begin position="204"/>
        <end position="222"/>
    </location>
</feature>
<dbReference type="Pfam" id="PF11862">
    <property type="entry name" value="DUF3382"/>
    <property type="match status" value="1"/>
</dbReference>
<dbReference type="InterPro" id="IPR001851">
    <property type="entry name" value="ABC_transp_permease"/>
</dbReference>
<evidence type="ECO:0000256" key="5">
    <source>
        <dbReference type="ARBA" id="ARBA00023136"/>
    </source>
</evidence>
<dbReference type="Pfam" id="PF02653">
    <property type="entry name" value="BPD_transp_2"/>
    <property type="match status" value="1"/>
</dbReference>
<feature type="transmembrane region" description="Helical" evidence="6">
    <location>
        <begin position="430"/>
        <end position="463"/>
    </location>
</feature>
<dbReference type="Proteomes" id="UP000198894">
    <property type="component" value="Unassembled WGS sequence"/>
</dbReference>
<feature type="transmembrane region" description="Helical" evidence="6">
    <location>
        <begin position="23"/>
        <end position="40"/>
    </location>
</feature>
<name>A0A1G8SVN8_9HYPH</name>
<feature type="transmembrane region" description="Helical" evidence="6">
    <location>
        <begin position="227"/>
        <end position="246"/>
    </location>
</feature>
<keyword evidence="4 6" id="KW-1133">Transmembrane helix</keyword>
<evidence type="ECO:0000256" key="3">
    <source>
        <dbReference type="ARBA" id="ARBA00022692"/>
    </source>
</evidence>
<feature type="transmembrane region" description="Helical" evidence="6">
    <location>
        <begin position="283"/>
        <end position="302"/>
    </location>
</feature>
<keyword evidence="9" id="KW-1185">Reference proteome</keyword>
<keyword evidence="5 6" id="KW-0472">Membrane</keyword>
<feature type="domain" description="High-affinity branched-chain amino acid transport system permease LivHM N-terminal" evidence="7">
    <location>
        <begin position="21"/>
        <end position="118"/>
    </location>
</feature>
<evidence type="ECO:0000256" key="2">
    <source>
        <dbReference type="ARBA" id="ARBA00022475"/>
    </source>
</evidence>
<evidence type="ECO:0000256" key="1">
    <source>
        <dbReference type="ARBA" id="ARBA00004651"/>
    </source>
</evidence>
<sequence>MAVTTSPERDIVATPMQRATREALYAGAIALGLFVLFIGLRTDQNISNELILVQRWWLLAVVVVLTMAGRFLYVAYGQPFLANQKIVDVATGLLPQSMAARFFRLPYFIAAVVTVAVLVFLAGSLDGLLGPGLAGYARFLRALATIYALASVMFYFRTFIHAHFSALGITALALYPIIVVLVLAVYGGSVAAGFQGSLKWVDNYGIQILIYVMLAWGLNIVVGLAGLLDLGYVAFYAVGAYAYALLGTQYGLSFWILLPAAGAMAAFWGVLLGFPVLRLRGDYLAIVTLAFGEIIRLVLINWREVTNGSAGISGIPKVTFFGLMSFNVSDPNYIAKVLDIATSSAYYKIFLYYLILGLCLLTAFVTIRLRRMPVGRAWEALREDEIACRSLGINTTTTKLTAFATGAMFGGFAGSFFAARQGFVSPESFIFLESAIILAIVVLGGMGSLVGIAVAAMVMIGGTEVLRELDFLKQVFGPDFTPELYRMLLFGMAMVIVMLWKPRGFVGSREPTAFLKERRAVSGSFTKEGHG</sequence>
<evidence type="ECO:0000256" key="6">
    <source>
        <dbReference type="SAM" id="Phobius"/>
    </source>
</evidence>
<dbReference type="EMBL" id="FNEE01000005">
    <property type="protein sequence ID" value="SDJ33273.1"/>
    <property type="molecule type" value="Genomic_DNA"/>
</dbReference>
<dbReference type="GO" id="GO:0015658">
    <property type="term" value="F:branched-chain amino acid transmembrane transporter activity"/>
    <property type="evidence" value="ECO:0007669"/>
    <property type="project" value="InterPro"/>
</dbReference>
<dbReference type="InterPro" id="IPR021807">
    <property type="entry name" value="LivHM_N"/>
</dbReference>
<protein>
    <submittedName>
        <fullName evidence="8">Branched-chain amino acid transport system permease protein</fullName>
    </submittedName>
</protein>
<evidence type="ECO:0000256" key="4">
    <source>
        <dbReference type="ARBA" id="ARBA00022989"/>
    </source>
</evidence>
<gene>
    <name evidence="8" type="ORF">SAMN05428953_105333</name>
</gene>
<feature type="transmembrane region" description="Helical" evidence="6">
    <location>
        <begin position="400"/>
        <end position="418"/>
    </location>
</feature>
<dbReference type="AlphaFoldDB" id="A0A1G8SVN8"/>
<dbReference type="PANTHER" id="PTHR30482">
    <property type="entry name" value="HIGH-AFFINITY BRANCHED-CHAIN AMINO ACID TRANSPORT SYSTEM PERMEASE"/>
    <property type="match status" value="1"/>
</dbReference>
<feature type="transmembrane region" description="Helical" evidence="6">
    <location>
        <begin position="56"/>
        <end position="76"/>
    </location>
</feature>
<dbReference type="GO" id="GO:0005886">
    <property type="term" value="C:plasma membrane"/>
    <property type="evidence" value="ECO:0007669"/>
    <property type="project" value="UniProtKB-SubCell"/>
</dbReference>
<dbReference type="InterPro" id="IPR043428">
    <property type="entry name" value="LivM-like"/>
</dbReference>
<comment type="subcellular location">
    <subcellularLocation>
        <location evidence="1">Cell membrane</location>
        <topology evidence="1">Multi-pass membrane protein</topology>
    </subcellularLocation>
</comment>